<dbReference type="InterPro" id="IPR011993">
    <property type="entry name" value="PH-like_dom_sf"/>
</dbReference>
<feature type="compositionally biased region" description="Low complexity" evidence="3">
    <location>
        <begin position="1"/>
        <end position="11"/>
    </location>
</feature>
<dbReference type="CDD" id="cd13319">
    <property type="entry name" value="PH_RARhoGAP"/>
    <property type="match status" value="1"/>
</dbReference>
<organism evidence="6 7">
    <name type="scientific">Polypterus senegalus</name>
    <name type="common">Senegal bichir</name>
    <dbReference type="NCBI Taxonomy" id="55291"/>
    <lineage>
        <taxon>Eukaryota</taxon>
        <taxon>Metazoa</taxon>
        <taxon>Chordata</taxon>
        <taxon>Craniata</taxon>
        <taxon>Vertebrata</taxon>
        <taxon>Euteleostomi</taxon>
        <taxon>Actinopterygii</taxon>
        <taxon>Polypteriformes</taxon>
        <taxon>Polypteridae</taxon>
        <taxon>Polypterus</taxon>
    </lineage>
</organism>
<evidence type="ECO:0000256" key="1">
    <source>
        <dbReference type="ARBA" id="ARBA00022468"/>
    </source>
</evidence>
<dbReference type="Pfam" id="PF22286">
    <property type="entry name" value="RHG20_PH"/>
    <property type="match status" value="1"/>
</dbReference>
<dbReference type="InterPro" id="IPR000198">
    <property type="entry name" value="RhoGAP_dom"/>
</dbReference>
<evidence type="ECO:0000256" key="3">
    <source>
        <dbReference type="SAM" id="MobiDB-lite"/>
    </source>
</evidence>
<dbReference type="PROSITE" id="PS50238">
    <property type="entry name" value="RHOGAP"/>
    <property type="match status" value="1"/>
</dbReference>
<dbReference type="InterPro" id="IPR047887">
    <property type="entry name" value="ARHGAP20_PH"/>
</dbReference>
<feature type="region of interest" description="Disordered" evidence="3">
    <location>
        <begin position="1038"/>
        <end position="1059"/>
    </location>
</feature>
<keyword evidence="2" id="KW-0597">Phosphoprotein</keyword>
<dbReference type="CDD" id="cd04402">
    <property type="entry name" value="RhoGAP_ARHGAP20"/>
    <property type="match status" value="1"/>
</dbReference>
<dbReference type="InterPro" id="IPR000159">
    <property type="entry name" value="RA_dom"/>
</dbReference>
<evidence type="ECO:0000256" key="2">
    <source>
        <dbReference type="ARBA" id="ARBA00022553"/>
    </source>
</evidence>
<feature type="region of interest" description="Disordered" evidence="3">
    <location>
        <begin position="1"/>
        <end position="20"/>
    </location>
</feature>
<dbReference type="Gene3D" id="2.30.29.30">
    <property type="entry name" value="Pleckstrin-homology domain (PH domain)/Phosphotyrosine-binding domain (PTB)"/>
    <property type="match status" value="1"/>
</dbReference>
<feature type="region of interest" description="Disordered" evidence="3">
    <location>
        <begin position="800"/>
        <end position="847"/>
    </location>
</feature>
<feature type="region of interest" description="Disordered" evidence="3">
    <location>
        <begin position="28"/>
        <end position="60"/>
    </location>
</feature>
<evidence type="ECO:0000313" key="7">
    <source>
        <dbReference type="Proteomes" id="UP001166052"/>
    </source>
</evidence>
<dbReference type="PROSITE" id="PS50200">
    <property type="entry name" value="RA"/>
    <property type="match status" value="1"/>
</dbReference>
<feature type="non-terminal residue" evidence="6">
    <location>
        <position position="1"/>
    </location>
</feature>
<proteinExistence type="predicted"/>
<dbReference type="Gene3D" id="1.10.555.10">
    <property type="entry name" value="Rho GTPase activation protein"/>
    <property type="match status" value="1"/>
</dbReference>
<feature type="region of interest" description="Disordered" evidence="3">
    <location>
        <begin position="953"/>
        <end position="981"/>
    </location>
</feature>
<feature type="domain" description="Ras-associating" evidence="4">
    <location>
        <begin position="187"/>
        <end position="306"/>
    </location>
</feature>
<dbReference type="InterPro" id="IPR047886">
    <property type="entry name" value="ARHGAP20-like_RhoGAP"/>
</dbReference>
<dbReference type="EMBL" id="JAAWVN010008746">
    <property type="protein sequence ID" value="MBN3290546.1"/>
    <property type="molecule type" value="Genomic_DNA"/>
</dbReference>
<evidence type="ECO:0000259" key="4">
    <source>
        <dbReference type="PROSITE" id="PS50200"/>
    </source>
</evidence>
<dbReference type="Proteomes" id="UP001166052">
    <property type="component" value="Unassembled WGS sequence"/>
</dbReference>
<feature type="domain" description="Rho-GAP" evidence="5">
    <location>
        <begin position="353"/>
        <end position="539"/>
    </location>
</feature>
<dbReference type="Pfam" id="PF00620">
    <property type="entry name" value="RhoGAP"/>
    <property type="match status" value="1"/>
</dbReference>
<reference evidence="6" key="1">
    <citation type="journal article" date="2021" name="Cell">
        <title>Tracing the genetic footprints of vertebrate landing in non-teleost ray-finned fishes.</title>
        <authorList>
            <person name="Bi X."/>
            <person name="Wang K."/>
            <person name="Yang L."/>
            <person name="Pan H."/>
            <person name="Jiang H."/>
            <person name="Wei Q."/>
            <person name="Fang M."/>
            <person name="Yu H."/>
            <person name="Zhu C."/>
            <person name="Cai Y."/>
            <person name="He Y."/>
            <person name="Gan X."/>
            <person name="Zeng H."/>
            <person name="Yu D."/>
            <person name="Zhu Y."/>
            <person name="Jiang H."/>
            <person name="Qiu Q."/>
            <person name="Yang H."/>
            <person name="Zhang Y.E."/>
            <person name="Wang W."/>
            <person name="Zhu M."/>
            <person name="He S."/>
            <person name="Zhang G."/>
        </authorList>
    </citation>
    <scope>NUCLEOTIDE SEQUENCE</scope>
    <source>
        <strain evidence="6">Bchr_001</strain>
    </source>
</reference>
<keyword evidence="1" id="KW-0343">GTPase activation</keyword>
<dbReference type="SMART" id="SM00233">
    <property type="entry name" value="PH"/>
    <property type="match status" value="1"/>
</dbReference>
<keyword evidence="7" id="KW-1185">Reference proteome</keyword>
<evidence type="ECO:0000313" key="6">
    <source>
        <dbReference type="EMBL" id="MBN3290546.1"/>
    </source>
</evidence>
<dbReference type="SUPFAM" id="SSF50729">
    <property type="entry name" value="PH domain-like"/>
    <property type="match status" value="1"/>
</dbReference>
<sequence length="1059" mass="117728">MTPQQSSSSSQPTGDTEELRSRIQQWEKKMKSTMQRRRSAPSAISKALGRSRVQSRDGPLLLPTTSAANNSLIRAFATQKSTFIMEEHVQLSAGLQTQERHLLLFSDVLIIAKLKSSLSLKVKHQVPLCDMWVASCVVDVADRQSSAENSFVIGWPINNYVVTLSSPSVKQKWLSALQWQISEMKREDYPRRVPMELLLLDIGKRTTQTMTLSVGNWDTAEKIIKLATQQIGIVIHPGEYHLWVISGKDDTPHLLLGHEYPFSIIMSCFRDLVEPSCGDPVQDWNLLLEQLTKSQQCRFILKPRSAARRRADSLQKQIKRKKSLIDWALRRGHSSASGSQVESPTTPRKLFGHSLSSICHNGNLPKPIMDMLYLLYNEGPSTRGIFRRSANAKTCKELKERLNSGDSVQVEGESVFVAAAIITDFLRNIPGSILSAELYEKWMETIEIEDQDEKLEALKRLVQQLPEANVTFLRHLFGLLHLIEKKSDENQMTAFNLSLCIAPNMLWLPVTGGPEEESQSTRKVASLVQLLIENSPRIFGGDIASLFKKPLWDGQDVDCVPHDQEKVKASVTSQRDSLFLPLGDSILGEEKEDWGLLEEMDAYKKKILNADGANSRDNLDDISFHSHDSLCSLSAAQGIQSARDRCSSEPSVCMDSKFLGRFHAPVARQSSCDGAMIRGHHEGFLPLHKLQLDERRPLASNSSPTMSGRSQQGLWRSPQIVSRIRQLGSHRMTLSSFSSLSSTATTPSASSLSSLESSFSCCSDSVFGLADATAFAGPPWKEEMSSMVQMPADLDWHNEYSKTEQESIDHSKPEGLQLKEDDEESQERKCGEPGLEKPPKAAEPRVEAGIESRAPHRETSFKHIQLVRPKTEGVGSETLKRTKITFYVSPNQTVARPILEPVKSKKPTISVSVSNPVVSQQQPTPSVQLCIPQTVFYGQNAPLVLQSVSTRRNSMSTNMDGDDSNPTESSTEATLLTRSASRASSTIRHTIRIILPAAVRNTVKEYFQHSDPKSCHMEVKAVEKELVRSKAEWQVRKCPGGTGGTGGAADTSYGEESFV</sequence>
<gene>
    <name evidence="6" type="primary">Arhgap20_1</name>
    <name evidence="6" type="ORF">GTO92_0002615</name>
</gene>
<protein>
    <submittedName>
        <fullName evidence="6">RHG20 protein</fullName>
    </submittedName>
</protein>
<feature type="compositionally biased region" description="Basic and acidic residues" evidence="3">
    <location>
        <begin position="826"/>
        <end position="847"/>
    </location>
</feature>
<evidence type="ECO:0000259" key="5">
    <source>
        <dbReference type="PROSITE" id="PS50238"/>
    </source>
</evidence>
<dbReference type="SUPFAM" id="SSF48350">
    <property type="entry name" value="GTPase activation domain, GAP"/>
    <property type="match status" value="1"/>
</dbReference>
<dbReference type="InterPro" id="IPR001849">
    <property type="entry name" value="PH_domain"/>
</dbReference>
<feature type="non-terminal residue" evidence="6">
    <location>
        <position position="1059"/>
    </location>
</feature>
<comment type="caution">
    <text evidence="6">The sequence shown here is derived from an EMBL/GenBank/DDBJ whole genome shotgun (WGS) entry which is preliminary data.</text>
</comment>
<dbReference type="Pfam" id="PF00788">
    <property type="entry name" value="RA"/>
    <property type="match status" value="1"/>
</dbReference>
<dbReference type="InterPro" id="IPR008936">
    <property type="entry name" value="Rho_GTPase_activation_prot"/>
</dbReference>
<dbReference type="PANTHER" id="PTHR23179:SF36">
    <property type="entry name" value="RHO-GAP DOMAIN-CONTAINING PROTEIN"/>
    <property type="match status" value="1"/>
</dbReference>
<feature type="compositionally biased region" description="Basic and acidic residues" evidence="3">
    <location>
        <begin position="800"/>
        <end position="819"/>
    </location>
</feature>
<name>A0ABS2YWD2_POLSE</name>
<dbReference type="PANTHER" id="PTHR23179">
    <property type="entry name" value="T-CELL ACTIVATION RHO GTPASE ACTIVATING PROTEIN-RELATED"/>
    <property type="match status" value="1"/>
</dbReference>
<dbReference type="SMART" id="SM00324">
    <property type="entry name" value="RhoGAP"/>
    <property type="match status" value="1"/>
</dbReference>
<accession>A0ABS2YWD2</accession>